<dbReference type="AlphaFoldDB" id="A0A484MC93"/>
<dbReference type="EMBL" id="OOIL02003255">
    <property type="protein sequence ID" value="VFQ86583.1"/>
    <property type="molecule type" value="Genomic_DNA"/>
</dbReference>
<dbReference type="Proteomes" id="UP000595140">
    <property type="component" value="Unassembled WGS sequence"/>
</dbReference>
<name>A0A484MC93_9ASTE</name>
<organism evidence="1 2">
    <name type="scientific">Cuscuta campestris</name>
    <dbReference type="NCBI Taxonomy" id="132261"/>
    <lineage>
        <taxon>Eukaryota</taxon>
        <taxon>Viridiplantae</taxon>
        <taxon>Streptophyta</taxon>
        <taxon>Embryophyta</taxon>
        <taxon>Tracheophyta</taxon>
        <taxon>Spermatophyta</taxon>
        <taxon>Magnoliopsida</taxon>
        <taxon>eudicotyledons</taxon>
        <taxon>Gunneridae</taxon>
        <taxon>Pentapetalae</taxon>
        <taxon>asterids</taxon>
        <taxon>lamiids</taxon>
        <taxon>Solanales</taxon>
        <taxon>Convolvulaceae</taxon>
        <taxon>Cuscuteae</taxon>
        <taxon>Cuscuta</taxon>
        <taxon>Cuscuta subgen. Grammica</taxon>
        <taxon>Cuscuta sect. Cleistogrammica</taxon>
    </lineage>
</organism>
<keyword evidence="2" id="KW-1185">Reference proteome</keyword>
<reference evidence="1 2" key="1">
    <citation type="submission" date="2018-04" db="EMBL/GenBank/DDBJ databases">
        <authorList>
            <person name="Vogel A."/>
        </authorList>
    </citation>
    <scope>NUCLEOTIDE SEQUENCE [LARGE SCALE GENOMIC DNA]</scope>
</reference>
<evidence type="ECO:0000313" key="2">
    <source>
        <dbReference type="Proteomes" id="UP000595140"/>
    </source>
</evidence>
<protein>
    <submittedName>
        <fullName evidence="1">Uncharacterized protein</fullName>
    </submittedName>
</protein>
<accession>A0A484MC93</accession>
<sequence length="115" mass="13077">MNSLQCRTGKRMATHSICGSRSMSFDFGHFVCRYGGHGTLQSQHHQQGYDVKNIASLEVCLIRRLKVKSKSSRRCTLSVLILLVLELKKILIISIKRRKLVQDQYLVVTAHHVGI</sequence>
<proteinExistence type="predicted"/>
<evidence type="ECO:0000313" key="1">
    <source>
        <dbReference type="EMBL" id="VFQ86583.1"/>
    </source>
</evidence>
<gene>
    <name evidence="1" type="ORF">CCAM_LOCUS28359</name>
</gene>